<dbReference type="GO" id="GO:0005198">
    <property type="term" value="F:structural molecule activity"/>
    <property type="evidence" value="ECO:0007669"/>
    <property type="project" value="InterPro"/>
</dbReference>
<dbReference type="InterPro" id="IPR007601">
    <property type="entry name" value="Baculo_PEP_C"/>
</dbReference>
<dbReference type="GO" id="GO:0019031">
    <property type="term" value="C:viral envelope"/>
    <property type="evidence" value="ECO:0007669"/>
    <property type="project" value="InterPro"/>
</dbReference>
<dbReference type="EMBL" id="KJ631622">
    <property type="protein sequence ID" value="AJD80805.1"/>
    <property type="molecule type" value="Genomic_DNA"/>
</dbReference>
<reference evidence="4 5" key="1">
    <citation type="journal article" date="2013" name="J. Invertebr. Pathol.">
        <title>Pseudoplusia includens single nucleopolyhedrovirus: genetic diversity, phylogeny and hypervariability of the pif-2 gene.</title>
        <authorList>
            <person name="Craveiro S.R."/>
            <person name="Melo F.L."/>
            <person name="Ribeiro Z.M."/>
            <person name="Ribeiro B.M."/>
            <person name="Bao S.N."/>
            <person name="Inglis P.W."/>
            <person name="Castro M.E."/>
        </authorList>
    </citation>
    <scope>NUCLEOTIDE SEQUENCE [LARGE SCALE GENOMIC DNA]</scope>
</reference>
<name>A0A0B5A1H4_9ABAC</name>
<proteinExistence type="predicted"/>
<organism evidence="4 5">
    <name type="scientific">Pseudoplusia includens SNPV IE</name>
    <dbReference type="NCBI Taxonomy" id="1592335"/>
    <lineage>
        <taxon>Viruses</taxon>
        <taxon>Viruses incertae sedis</taxon>
        <taxon>Naldaviricetes</taxon>
        <taxon>Lefavirales</taxon>
        <taxon>Baculoviridae</taxon>
        <taxon>Alphabaculovirus</taxon>
        <taxon>Alphabaculovirus chrincludentis</taxon>
        <taxon>Alphabaculovirus alterchrincludentis</taxon>
    </lineage>
</organism>
<feature type="domain" description="Baculovirus polyhedron envelope protein PEP C-terminal" evidence="3">
    <location>
        <begin position="179"/>
        <end position="317"/>
    </location>
</feature>
<evidence type="ECO:0000256" key="1">
    <source>
        <dbReference type="SAM" id="MobiDB-lite"/>
    </source>
</evidence>
<dbReference type="Pfam" id="PF04513">
    <property type="entry name" value="Baculo_PEP_C"/>
    <property type="match status" value="1"/>
</dbReference>
<evidence type="ECO:0000259" key="3">
    <source>
        <dbReference type="Pfam" id="PF04513"/>
    </source>
</evidence>
<reference evidence="4 5" key="2">
    <citation type="journal article" date="2015" name="BMC Genomics">
        <title>The genome sequence of Pseudoplusia includens single nucleopolyhedrovirus and an analysis of p26 gene evolution in the baculoviruses.</title>
        <authorList>
            <person name="Craveiro S.R."/>
            <person name="Inglis P.W."/>
            <person name="Togawa R.C."/>
            <person name="Grynberg P."/>
            <person name="Melo F.L."/>
            <person name="Ribeiro Z.M.A."/>
            <person name="Ribeiro B.M."/>
            <person name="Bao S.N."/>
            <person name="Castro M.E.B."/>
        </authorList>
    </citation>
    <scope>NUCLEOTIDE SEQUENCE [LARGE SCALE GENOMIC DNA]</scope>
</reference>
<dbReference type="Pfam" id="PF04512">
    <property type="entry name" value="Baculo_PEP_N"/>
    <property type="match status" value="1"/>
</dbReference>
<dbReference type="Proteomes" id="UP000203835">
    <property type="component" value="Segment"/>
</dbReference>
<sequence length="329" mass="37045">MSLLSRKYQDVDIAAYLDQSYVLWVSTDDVLQILRLPVSVLQTIAPRHKKCWTDFRCPTQCRFDASKVFVDLYGLGNLCNRVNSSCSDYLMTLFVAEIYRDCLPRRRSSGCRPRRRSSGGRRRSSGGRRRSSGCRRRSSGGRRRSSGGRRRSSCWRPPHHHHHHNELLERISRQNEIILSTLNQLSLNNSNQHLELTNILNAIRLQNVAIAAQLTQLIETIDSQLGELTTDLRRLLNELDTRFAALTAALTNAIAQLQDSIRGDLIGINSILNNLTSSVTNINATLNNLLQAVNGLNIEGLTTLLNTILALLEEILGILTPEIPLNKRS</sequence>
<dbReference type="OrthoDB" id="9286at10239"/>
<evidence type="ECO:0000313" key="5">
    <source>
        <dbReference type="Proteomes" id="UP000203835"/>
    </source>
</evidence>
<dbReference type="InterPro" id="IPR007600">
    <property type="entry name" value="Baculo_PEP_N"/>
</dbReference>
<accession>A0A0B5A1H4</accession>
<dbReference type="GeneID" id="22974482"/>
<dbReference type="RefSeq" id="YP_009117028.1">
    <property type="nucleotide sequence ID" value="NC_026268.1"/>
</dbReference>
<protein>
    <submittedName>
        <fullName evidence="4">Calyx/polyhedrin enveloped protein</fullName>
    </submittedName>
</protein>
<keyword evidence="5" id="KW-1185">Reference proteome</keyword>
<evidence type="ECO:0000313" key="4">
    <source>
        <dbReference type="EMBL" id="AJD80805.1"/>
    </source>
</evidence>
<dbReference type="KEGG" id="vg:22974482"/>
<feature type="domain" description="Baculovirus polyhedron envelope protein PEP N-terminal" evidence="2">
    <location>
        <begin position="11"/>
        <end position="87"/>
    </location>
</feature>
<evidence type="ECO:0000259" key="2">
    <source>
        <dbReference type="Pfam" id="PF04512"/>
    </source>
</evidence>
<feature type="region of interest" description="Disordered" evidence="1">
    <location>
        <begin position="107"/>
        <end position="161"/>
    </location>
</feature>
<dbReference type="GO" id="GO:0019028">
    <property type="term" value="C:viral capsid"/>
    <property type="evidence" value="ECO:0007669"/>
    <property type="project" value="InterPro"/>
</dbReference>
<gene>
    <name evidence="4" type="primary">ORF-115</name>
</gene>